<dbReference type="InterPro" id="IPR037923">
    <property type="entry name" value="HTH-like"/>
</dbReference>
<dbReference type="RefSeq" id="WP_069378066.1">
    <property type="nucleotide sequence ID" value="NZ_CP017141.1"/>
</dbReference>
<dbReference type="Proteomes" id="UP000094313">
    <property type="component" value="Chromosome"/>
</dbReference>
<feature type="domain" description="HTH araC/xylS-type" evidence="4">
    <location>
        <begin position="188"/>
        <end position="288"/>
    </location>
</feature>
<organism evidence="5 6">
    <name type="scientific">Pedobacter steynii</name>
    <dbReference type="NCBI Taxonomy" id="430522"/>
    <lineage>
        <taxon>Bacteria</taxon>
        <taxon>Pseudomonadati</taxon>
        <taxon>Bacteroidota</taxon>
        <taxon>Sphingobacteriia</taxon>
        <taxon>Sphingobacteriales</taxon>
        <taxon>Sphingobacteriaceae</taxon>
        <taxon>Pedobacter</taxon>
    </lineage>
</organism>
<dbReference type="GO" id="GO:0003700">
    <property type="term" value="F:DNA-binding transcription factor activity"/>
    <property type="evidence" value="ECO:0007669"/>
    <property type="project" value="InterPro"/>
</dbReference>
<evidence type="ECO:0000256" key="1">
    <source>
        <dbReference type="ARBA" id="ARBA00023015"/>
    </source>
</evidence>
<dbReference type="PROSITE" id="PS01124">
    <property type="entry name" value="HTH_ARAC_FAMILY_2"/>
    <property type="match status" value="1"/>
</dbReference>
<dbReference type="PANTHER" id="PTHR43280:SF34">
    <property type="entry name" value="ARAC-FAMILY TRANSCRIPTIONAL REGULATOR"/>
    <property type="match status" value="1"/>
</dbReference>
<gene>
    <name evidence="5" type="ORF">BFS30_03890</name>
</gene>
<dbReference type="InterPro" id="IPR003313">
    <property type="entry name" value="AraC-bd"/>
</dbReference>
<dbReference type="InterPro" id="IPR018060">
    <property type="entry name" value="HTH_AraC"/>
</dbReference>
<evidence type="ECO:0000256" key="3">
    <source>
        <dbReference type="ARBA" id="ARBA00023163"/>
    </source>
</evidence>
<keyword evidence="2" id="KW-0238">DNA-binding</keyword>
<proteinExistence type="predicted"/>
<dbReference type="Pfam" id="PF02311">
    <property type="entry name" value="AraC_binding"/>
    <property type="match status" value="1"/>
</dbReference>
<accession>A0A1D7QCE5</accession>
<sequence length="301" mass="33710">MKVFPFTLFVPDDKSVISEHICQPHFYQYLHRHDEWQITWVQEGEGTLIAGNNMHSFSAGDVFLIGANLPHLFKSSPAYFVGDESKNIRACSLYFNPSGILKALFDLPEMKLLNVFFKNNKHGFKIPGKWSKEISAKIFAVHEASGTDVLFNLVQLLNTLQGISEGVEALCPEIYSSDISENEGIRLSNIINFIMRNYNQQITLDDIAEKAYMTPQAFCRYFKQHTGHTFVSFLNEVRVNDACKSLLAGHKAAGISGVAYKAGFNSLTNFNRVFKSITGQSPRAYIDAYHHVSGAGLIARG</sequence>
<protein>
    <submittedName>
        <fullName evidence="5">AraC family transcriptional regulator</fullName>
    </submittedName>
</protein>
<evidence type="ECO:0000256" key="2">
    <source>
        <dbReference type="ARBA" id="ARBA00023125"/>
    </source>
</evidence>
<dbReference type="PANTHER" id="PTHR43280">
    <property type="entry name" value="ARAC-FAMILY TRANSCRIPTIONAL REGULATOR"/>
    <property type="match status" value="1"/>
</dbReference>
<dbReference type="SMART" id="SM00342">
    <property type="entry name" value="HTH_ARAC"/>
    <property type="match status" value="1"/>
</dbReference>
<keyword evidence="3" id="KW-0804">Transcription</keyword>
<dbReference type="PROSITE" id="PS00041">
    <property type="entry name" value="HTH_ARAC_FAMILY_1"/>
    <property type="match status" value="1"/>
</dbReference>
<name>A0A1D7QCE5_9SPHI</name>
<keyword evidence="1" id="KW-0805">Transcription regulation</keyword>
<keyword evidence="6" id="KW-1185">Reference proteome</keyword>
<dbReference type="Gene3D" id="1.10.10.60">
    <property type="entry name" value="Homeodomain-like"/>
    <property type="match status" value="2"/>
</dbReference>
<dbReference type="Pfam" id="PF12833">
    <property type="entry name" value="HTH_18"/>
    <property type="match status" value="1"/>
</dbReference>
<dbReference type="InterPro" id="IPR009057">
    <property type="entry name" value="Homeodomain-like_sf"/>
</dbReference>
<evidence type="ECO:0000259" key="4">
    <source>
        <dbReference type="PROSITE" id="PS01124"/>
    </source>
</evidence>
<dbReference type="OrthoDB" id="9787988at2"/>
<evidence type="ECO:0000313" key="6">
    <source>
        <dbReference type="Proteomes" id="UP000094313"/>
    </source>
</evidence>
<reference evidence="5 6" key="1">
    <citation type="submission" date="2016-08" db="EMBL/GenBank/DDBJ databases">
        <authorList>
            <person name="Seilhamer J.J."/>
        </authorList>
    </citation>
    <scope>NUCLEOTIDE SEQUENCE [LARGE SCALE GENOMIC DNA]</scope>
    <source>
        <strain evidence="5 6">DX4</strain>
    </source>
</reference>
<dbReference type="SUPFAM" id="SSF46689">
    <property type="entry name" value="Homeodomain-like"/>
    <property type="match status" value="2"/>
</dbReference>
<dbReference type="KEGG" id="psty:BFS30_03890"/>
<dbReference type="InterPro" id="IPR018062">
    <property type="entry name" value="HTH_AraC-typ_CS"/>
</dbReference>
<dbReference type="SUPFAM" id="SSF51215">
    <property type="entry name" value="Regulatory protein AraC"/>
    <property type="match status" value="1"/>
</dbReference>
<dbReference type="GO" id="GO:0043565">
    <property type="term" value="F:sequence-specific DNA binding"/>
    <property type="evidence" value="ECO:0007669"/>
    <property type="project" value="InterPro"/>
</dbReference>
<evidence type="ECO:0000313" key="5">
    <source>
        <dbReference type="EMBL" id="AOM76370.1"/>
    </source>
</evidence>
<dbReference type="InterPro" id="IPR014710">
    <property type="entry name" value="RmlC-like_jellyroll"/>
</dbReference>
<dbReference type="EMBL" id="CP017141">
    <property type="protein sequence ID" value="AOM76370.1"/>
    <property type="molecule type" value="Genomic_DNA"/>
</dbReference>
<dbReference type="AlphaFoldDB" id="A0A1D7QCE5"/>
<dbReference type="Gene3D" id="2.60.120.10">
    <property type="entry name" value="Jelly Rolls"/>
    <property type="match status" value="1"/>
</dbReference>